<keyword evidence="1" id="KW-0732">Signal</keyword>
<sequence length="542" mass="61317">MLLLLGCAKQSTPQGGPIDEDPPNIISQYPENQSINTVPEEIIIEFDEYIKLDNPSKNIIITPRLDKDKIITTALKNRVRVDLNQELEENTTYVFNFQKSVQDASESNPAQNLKVVFSTGPTIDSLTVQGRVNVLFPDRNTNYRDVLIGLYRTQDTTDLFTSPPYYIGQADSTGNFQLENLREGEFLAYAWLDENNTLKAEGKNENFAFIKDTLTITPETEKLLHFNLAKSDQGEFKLNRSTESGSAYQLVFNKGLRDFALQHSTDYNLSFKINDDRVKIYSDQTIPDSLSLQIFATDSILQTVDSLVWAKFQESDRAKEELSVTVASGKSFFENLKMDLTFSKPLAAINYDSLQVVYDSAQFYQITPEMLSFKDSLRRDQLQIQLFVPDSLNQSIFTLSASDSTFQDVENQYNLQSITANFRKLKRESLADEISGSVNTGATNLIIQLLNSKEEVIKELEQSNQADFSFKLIEPGIYRLRVIEDTNGNGVWDPPNFATGRQPELVYYFLDPETQSKDITIRGGWTVGPLVIQSIPKSGILN</sequence>
<organism evidence="3 4">
    <name type="scientific">Algoriphagus sediminis</name>
    <dbReference type="NCBI Taxonomy" id="3057113"/>
    <lineage>
        <taxon>Bacteria</taxon>
        <taxon>Pseudomonadati</taxon>
        <taxon>Bacteroidota</taxon>
        <taxon>Cytophagia</taxon>
        <taxon>Cytophagales</taxon>
        <taxon>Cyclobacteriaceae</taxon>
        <taxon>Algoriphagus</taxon>
    </lineage>
</organism>
<comment type="caution">
    <text evidence="3">The sequence shown here is derived from an EMBL/GenBank/DDBJ whole genome shotgun (WGS) entry which is preliminary data.</text>
</comment>
<feature type="domain" description="SbsA Ig-like" evidence="2">
    <location>
        <begin position="19"/>
        <end position="119"/>
    </location>
</feature>
<reference evidence="3" key="1">
    <citation type="submission" date="2023-06" db="EMBL/GenBank/DDBJ databases">
        <title>Robiginitalea aurantiacus sp. nov. and Algoriphagus sediminis sp. nov., isolated from coastal sediment.</title>
        <authorList>
            <person name="Zhou Z.Y."/>
            <person name="An J."/>
            <person name="Jia Y.W."/>
            <person name="Du Z.J."/>
        </authorList>
    </citation>
    <scope>NUCLEOTIDE SEQUENCE</scope>
    <source>
        <strain evidence="3">C2-7</strain>
    </source>
</reference>
<evidence type="ECO:0000313" key="4">
    <source>
        <dbReference type="Proteomes" id="UP001171916"/>
    </source>
</evidence>
<dbReference type="EMBL" id="JAUEPH010000003">
    <property type="protein sequence ID" value="MDN3203954.1"/>
    <property type="molecule type" value="Genomic_DNA"/>
</dbReference>
<name>A0ABT7YCN6_9BACT</name>
<keyword evidence="4" id="KW-1185">Reference proteome</keyword>
<gene>
    <name evidence="3" type="ORF">QVH07_07320</name>
</gene>
<proteinExistence type="predicted"/>
<dbReference type="Pfam" id="PF13205">
    <property type="entry name" value="Big_5"/>
    <property type="match status" value="1"/>
</dbReference>
<evidence type="ECO:0000259" key="2">
    <source>
        <dbReference type="Pfam" id="PF13205"/>
    </source>
</evidence>
<evidence type="ECO:0000313" key="3">
    <source>
        <dbReference type="EMBL" id="MDN3203954.1"/>
    </source>
</evidence>
<evidence type="ECO:0000256" key="1">
    <source>
        <dbReference type="ARBA" id="ARBA00022729"/>
    </source>
</evidence>
<dbReference type="InterPro" id="IPR032812">
    <property type="entry name" value="SbsA_Ig"/>
</dbReference>
<accession>A0ABT7YCN6</accession>
<dbReference type="Proteomes" id="UP001171916">
    <property type="component" value="Unassembled WGS sequence"/>
</dbReference>
<protein>
    <submittedName>
        <fullName evidence="3">Ig-like domain-containing domain</fullName>
    </submittedName>
</protein>